<evidence type="ECO:0000313" key="3">
    <source>
        <dbReference type="Proteomes" id="UP000075635"/>
    </source>
</evidence>
<feature type="domain" description="Immunity MXAN-0049 protein" evidence="1">
    <location>
        <begin position="42"/>
        <end position="180"/>
    </location>
</feature>
<evidence type="ECO:0000313" key="2">
    <source>
        <dbReference type="EMBL" id="KYF83270.1"/>
    </source>
</evidence>
<dbReference type="EMBL" id="JEMB01002134">
    <property type="protein sequence ID" value="KYF83270.1"/>
    <property type="molecule type" value="Genomic_DNA"/>
</dbReference>
<comment type="caution">
    <text evidence="2">The sequence shown here is derived from an EMBL/GenBank/DDBJ whole genome shotgun (WGS) entry which is preliminary data.</text>
</comment>
<dbReference type="Proteomes" id="UP000075635">
    <property type="component" value="Unassembled WGS sequence"/>
</dbReference>
<dbReference type="AlphaFoldDB" id="A0A150RT97"/>
<name>A0A150RT97_SORCE</name>
<gene>
    <name evidence="2" type="ORF">BE17_17230</name>
</gene>
<protein>
    <recommendedName>
        <fullName evidence="1">Immunity MXAN-0049 protein domain-containing protein</fullName>
    </recommendedName>
</protein>
<accession>A0A150RT97</accession>
<sequence>MIMTYYVLSYEVPQDENEGYLDLQDGLDFDGVDSWSLGQRFLAALPDPIEVDLVPVSGYRGEPSEMYDGNMCLMSDRLLSALLACGVDNIDHYRAVLRNTDTGQTYGYRAVNIVGLVAAADLAGSAWESHDGDARIDTSFDALVVDEGKALGALMFRLAESTSTILVHAKVRDHLLSLDFPTLRFLVPSEWVT</sequence>
<organism evidence="2 3">
    <name type="scientific">Sorangium cellulosum</name>
    <name type="common">Polyangium cellulosum</name>
    <dbReference type="NCBI Taxonomy" id="56"/>
    <lineage>
        <taxon>Bacteria</taxon>
        <taxon>Pseudomonadati</taxon>
        <taxon>Myxococcota</taxon>
        <taxon>Polyangia</taxon>
        <taxon>Polyangiales</taxon>
        <taxon>Polyangiaceae</taxon>
        <taxon>Sorangium</taxon>
    </lineage>
</organism>
<reference evidence="2 3" key="1">
    <citation type="submission" date="2014-02" db="EMBL/GenBank/DDBJ databases">
        <title>The small core and large imbalanced accessory genome model reveals a collaborative survival strategy of Sorangium cellulosum strains in nature.</title>
        <authorList>
            <person name="Han K."/>
            <person name="Peng R."/>
            <person name="Blom J."/>
            <person name="Li Y.-Z."/>
        </authorList>
    </citation>
    <scope>NUCLEOTIDE SEQUENCE [LARGE SCALE GENOMIC DNA]</scope>
    <source>
        <strain evidence="2 3">So0011-07</strain>
    </source>
</reference>
<evidence type="ECO:0000259" key="1">
    <source>
        <dbReference type="Pfam" id="PF07791"/>
    </source>
</evidence>
<proteinExistence type="predicted"/>
<dbReference type="Pfam" id="PF07791">
    <property type="entry name" value="Imm11"/>
    <property type="match status" value="1"/>
</dbReference>
<dbReference type="InterPro" id="IPR012433">
    <property type="entry name" value="Imm11"/>
</dbReference>